<name>A0AAV1ZR49_9ARAC</name>
<sequence length="36" mass="4371">MKWEVELRTRTNFSAHWRTKKCRTRATLLEGGKNQH</sequence>
<feature type="non-terminal residue" evidence="1">
    <location>
        <position position="36"/>
    </location>
</feature>
<comment type="caution">
    <text evidence="1">The sequence shown here is derived from an EMBL/GenBank/DDBJ whole genome shotgun (WGS) entry which is preliminary data.</text>
</comment>
<protein>
    <submittedName>
        <fullName evidence="1">Uncharacterized protein</fullName>
    </submittedName>
</protein>
<reference evidence="1 2" key="1">
    <citation type="submission" date="2024-04" db="EMBL/GenBank/DDBJ databases">
        <authorList>
            <person name="Rising A."/>
            <person name="Reimegard J."/>
            <person name="Sonavane S."/>
            <person name="Akerstrom W."/>
            <person name="Nylinder S."/>
            <person name="Hedman E."/>
            <person name="Kallberg Y."/>
        </authorList>
    </citation>
    <scope>NUCLEOTIDE SEQUENCE [LARGE SCALE GENOMIC DNA]</scope>
</reference>
<evidence type="ECO:0000313" key="1">
    <source>
        <dbReference type="EMBL" id="CAL1274182.1"/>
    </source>
</evidence>
<dbReference type="EMBL" id="CAXIEN010000075">
    <property type="protein sequence ID" value="CAL1274182.1"/>
    <property type="molecule type" value="Genomic_DNA"/>
</dbReference>
<proteinExistence type="predicted"/>
<dbReference type="Proteomes" id="UP001497382">
    <property type="component" value="Unassembled WGS sequence"/>
</dbReference>
<dbReference type="AlphaFoldDB" id="A0AAV1ZR49"/>
<accession>A0AAV1ZR49</accession>
<evidence type="ECO:0000313" key="2">
    <source>
        <dbReference type="Proteomes" id="UP001497382"/>
    </source>
</evidence>
<organism evidence="1 2">
    <name type="scientific">Larinioides sclopetarius</name>
    <dbReference type="NCBI Taxonomy" id="280406"/>
    <lineage>
        <taxon>Eukaryota</taxon>
        <taxon>Metazoa</taxon>
        <taxon>Ecdysozoa</taxon>
        <taxon>Arthropoda</taxon>
        <taxon>Chelicerata</taxon>
        <taxon>Arachnida</taxon>
        <taxon>Araneae</taxon>
        <taxon>Araneomorphae</taxon>
        <taxon>Entelegynae</taxon>
        <taxon>Araneoidea</taxon>
        <taxon>Araneidae</taxon>
        <taxon>Larinioides</taxon>
    </lineage>
</organism>
<keyword evidence="2" id="KW-1185">Reference proteome</keyword>
<gene>
    <name evidence="1" type="ORF">LARSCL_LOCUS7333</name>
</gene>